<dbReference type="Pfam" id="PF11316">
    <property type="entry name" value="Rhamno_transf"/>
    <property type="match status" value="1"/>
</dbReference>
<dbReference type="Proteomes" id="UP000048908">
    <property type="component" value="Unassembled WGS sequence"/>
</dbReference>
<evidence type="ECO:0008006" key="3">
    <source>
        <dbReference type="Google" id="ProtNLM"/>
    </source>
</evidence>
<dbReference type="AlphaFoldDB" id="A0A0M6XPI3"/>
<accession>A0A0M6XPI3</accession>
<dbReference type="STRING" id="282197.SAMN04488517_12012"/>
<evidence type="ECO:0000313" key="2">
    <source>
        <dbReference type="Proteomes" id="UP000048908"/>
    </source>
</evidence>
<evidence type="ECO:0000313" key="1">
    <source>
        <dbReference type="EMBL" id="CTQ32818.1"/>
    </source>
</evidence>
<protein>
    <recommendedName>
        <fullName evidence="3">Rhamnosyl transferase</fullName>
    </recommendedName>
</protein>
<keyword evidence="2" id="KW-1185">Reference proteome</keyword>
<sequence>MGHRNQIIGVIRFSYPATDGFAASRMEEGALEAMLYAPDRLASRFAYLETVTLPSLAAQTDGDFDCVILAGTSLPRDAQARLLALADRHSFLRIAFLDRMGPLAAARRSFRRAVRDDATHVTGFRLDDDDALGVDYVAKARDRADRLLAGGFAEGPTCVAFTRGLYWDLHDPDQPFHSFREAYAPSLACAMITTADMPTCIYRYNHRRIATFIPTYLEPGGHEMFIRTLHDSNDSGRSIPPHSEPMETVGGRKLLEQRFGIDPEAAMALMAGPVRNSDGSH</sequence>
<dbReference type="InterPro" id="IPR021466">
    <property type="entry name" value="Put_rhamnosyl_transferase"/>
</dbReference>
<name>A0A0M6XPI3_9RHOB</name>
<proteinExistence type="predicted"/>
<dbReference type="EMBL" id="CXPG01000015">
    <property type="protein sequence ID" value="CTQ32818.1"/>
    <property type="molecule type" value="Genomic_DNA"/>
</dbReference>
<organism evidence="1 2">
    <name type="scientific">Jannaschia rubra</name>
    <dbReference type="NCBI Taxonomy" id="282197"/>
    <lineage>
        <taxon>Bacteria</taxon>
        <taxon>Pseudomonadati</taxon>
        <taxon>Pseudomonadota</taxon>
        <taxon>Alphaproteobacteria</taxon>
        <taxon>Rhodobacterales</taxon>
        <taxon>Roseobacteraceae</taxon>
        <taxon>Jannaschia</taxon>
    </lineage>
</organism>
<gene>
    <name evidence="1" type="ORF">JAN5088_01590</name>
</gene>
<reference evidence="1 2" key="1">
    <citation type="submission" date="2015-07" db="EMBL/GenBank/DDBJ databases">
        <authorList>
            <person name="Noorani M."/>
        </authorList>
    </citation>
    <scope>NUCLEOTIDE SEQUENCE [LARGE SCALE GENOMIC DNA]</scope>
    <source>
        <strain evidence="1 2">CECT 5088</strain>
    </source>
</reference>